<keyword evidence="1" id="KW-0813">Transport</keyword>
<dbReference type="InterPro" id="IPR036909">
    <property type="entry name" value="Cyt_c-like_dom_sf"/>
</dbReference>
<dbReference type="EMBL" id="VNIM01000021">
    <property type="protein sequence ID" value="TVV75370.1"/>
    <property type="molecule type" value="Genomic_DNA"/>
</dbReference>
<keyword evidence="9" id="KW-1185">Reference proteome</keyword>
<evidence type="ECO:0000256" key="5">
    <source>
        <dbReference type="ARBA" id="ARBA00023004"/>
    </source>
</evidence>
<dbReference type="PROSITE" id="PS51007">
    <property type="entry name" value="CYTC"/>
    <property type="match status" value="3"/>
</dbReference>
<evidence type="ECO:0000256" key="6">
    <source>
        <dbReference type="PROSITE-ProRule" id="PRU00433"/>
    </source>
</evidence>
<dbReference type="RefSeq" id="WP_145149591.1">
    <property type="nucleotide sequence ID" value="NZ_VNIM01000021.1"/>
</dbReference>
<dbReference type="PANTHER" id="PTHR33751">
    <property type="entry name" value="CBB3-TYPE CYTOCHROME C OXIDASE SUBUNIT FIXP"/>
    <property type="match status" value="1"/>
</dbReference>
<dbReference type="InterPro" id="IPR050597">
    <property type="entry name" value="Cytochrome_c_Oxidase_Subunit"/>
</dbReference>
<dbReference type="OrthoDB" id="9773456at2"/>
<evidence type="ECO:0000256" key="4">
    <source>
        <dbReference type="ARBA" id="ARBA00022982"/>
    </source>
</evidence>
<evidence type="ECO:0000313" key="8">
    <source>
        <dbReference type="EMBL" id="TVV75370.1"/>
    </source>
</evidence>
<reference evidence="8 9" key="1">
    <citation type="submission" date="2019-07" db="EMBL/GenBank/DDBJ databases">
        <title>Sphingomonas solaris sp. nov., isolated from a solar panel from Boston, Massachusetts.</title>
        <authorList>
            <person name="Tanner K."/>
            <person name="Pascual J."/>
            <person name="Mancuso C."/>
            <person name="Pereto J."/>
            <person name="Khalil A."/>
            <person name="Vilanova C."/>
        </authorList>
    </citation>
    <scope>NUCLEOTIDE SEQUENCE [LARGE SCALE GENOMIC DNA]</scope>
    <source>
        <strain evidence="8 9">R4DWN</strain>
    </source>
</reference>
<dbReference type="AlphaFoldDB" id="A0A558R7K7"/>
<organism evidence="8 9">
    <name type="scientific">Alterirhizorhabdus solaris</name>
    <dbReference type="NCBI Taxonomy" id="2529389"/>
    <lineage>
        <taxon>Bacteria</taxon>
        <taxon>Pseudomonadati</taxon>
        <taxon>Pseudomonadota</taxon>
        <taxon>Alphaproteobacteria</taxon>
        <taxon>Sphingomonadales</taxon>
        <taxon>Rhizorhabdaceae</taxon>
        <taxon>Alterirhizorhabdus</taxon>
    </lineage>
</organism>
<dbReference type="SUPFAM" id="SSF46626">
    <property type="entry name" value="Cytochrome c"/>
    <property type="match status" value="3"/>
</dbReference>
<comment type="caution">
    <text evidence="8">The sequence shown here is derived from an EMBL/GenBank/DDBJ whole genome shotgun (WGS) entry which is preliminary data.</text>
</comment>
<keyword evidence="2 6" id="KW-0349">Heme</keyword>
<sequence length="350" mass="37327">MTIRITWGRAVAAFVTLALAGLLFAWSGIFNIAASSGHWPVTDWFLHWAMRNSVRTHAAFSVPKDAADPTGMVSAAGHFDASCAICHGAPGRRPSPVMQAATPPAPDLAVNAREWSDRQIFWILRHGVKYTGMPAWPALDRTDEIGRMTAFVRALPTMTQARYETLVGRATMTAARADPIAACVGCHGADGRGRGQRDIPVIAGQNAAYLHATLRAYATGRRASGVMAQAAAPLDDATMRRLADRFAAMPASGPSRPATPDAAAVRIIADGLPDRQLPACASCHAPGRSPLYPKLAGQRAGYIAARLRGWQAEEGTPDARLPQDAMPAIARRIPEDMIDPLARTLAAGMR</sequence>
<proteinExistence type="predicted"/>
<evidence type="ECO:0000313" key="9">
    <source>
        <dbReference type="Proteomes" id="UP000318681"/>
    </source>
</evidence>
<feature type="domain" description="Cytochrome c" evidence="7">
    <location>
        <begin position="266"/>
        <end position="349"/>
    </location>
</feature>
<keyword evidence="4" id="KW-0249">Electron transport</keyword>
<evidence type="ECO:0000256" key="2">
    <source>
        <dbReference type="ARBA" id="ARBA00022617"/>
    </source>
</evidence>
<feature type="domain" description="Cytochrome c" evidence="7">
    <location>
        <begin position="64"/>
        <end position="156"/>
    </location>
</feature>
<feature type="domain" description="Cytochrome c" evidence="7">
    <location>
        <begin position="163"/>
        <end position="250"/>
    </location>
</feature>
<keyword evidence="5 6" id="KW-0408">Iron</keyword>
<dbReference type="InterPro" id="IPR009056">
    <property type="entry name" value="Cyt_c-like_dom"/>
</dbReference>
<evidence type="ECO:0000259" key="7">
    <source>
        <dbReference type="PROSITE" id="PS51007"/>
    </source>
</evidence>
<dbReference type="Pfam" id="PF13442">
    <property type="entry name" value="Cytochrome_CBB3"/>
    <property type="match status" value="1"/>
</dbReference>
<dbReference type="GO" id="GO:0046872">
    <property type="term" value="F:metal ion binding"/>
    <property type="evidence" value="ECO:0007669"/>
    <property type="project" value="UniProtKB-KW"/>
</dbReference>
<keyword evidence="3 6" id="KW-0479">Metal-binding</keyword>
<dbReference type="Proteomes" id="UP000318681">
    <property type="component" value="Unassembled WGS sequence"/>
</dbReference>
<dbReference type="GO" id="GO:0020037">
    <property type="term" value="F:heme binding"/>
    <property type="evidence" value="ECO:0007669"/>
    <property type="project" value="InterPro"/>
</dbReference>
<dbReference type="Pfam" id="PF00034">
    <property type="entry name" value="Cytochrom_C"/>
    <property type="match status" value="1"/>
</dbReference>
<protein>
    <submittedName>
        <fullName evidence="8">Cytochrome C</fullName>
    </submittedName>
</protein>
<name>A0A558R7K7_9SPHN</name>
<evidence type="ECO:0000256" key="1">
    <source>
        <dbReference type="ARBA" id="ARBA00022448"/>
    </source>
</evidence>
<gene>
    <name evidence="8" type="ORF">FOY91_07240</name>
</gene>
<dbReference type="Gene3D" id="1.10.760.10">
    <property type="entry name" value="Cytochrome c-like domain"/>
    <property type="match status" value="3"/>
</dbReference>
<accession>A0A558R7K7</accession>
<dbReference type="GO" id="GO:0009055">
    <property type="term" value="F:electron transfer activity"/>
    <property type="evidence" value="ECO:0007669"/>
    <property type="project" value="InterPro"/>
</dbReference>
<dbReference type="PANTHER" id="PTHR33751:SF9">
    <property type="entry name" value="CYTOCHROME C4"/>
    <property type="match status" value="1"/>
</dbReference>
<evidence type="ECO:0000256" key="3">
    <source>
        <dbReference type="ARBA" id="ARBA00022723"/>
    </source>
</evidence>